<sequence length="329" mass="35252">MTPAEPMTPAVSVVMVTYQTRELTRRALTGLLGTPSAVPYEVIVVDNASTDGSAEAIRAEFPAVRVVRLARNVGFGRAVNVGAERAHGRWVLLVNPDTEPVGDVIAELVRFASANPEHGIYTGRTLRPDGTDDGHSVFGLPGLWSYACFAVGLSTLFRRSRLVNPEELPGLSRSTAATVPAVSGCLLLVERALFAELGGFAPEYFMYSEDIDLCVRAARRGARPALVPTARLLHVGGGASTSGGKRVMVLRGKVTYLRSHWSVPRAAAGRALLATGVAARAAGARLTGRAGYWREVWHRRAEWLAGWPPPEHLPAVRLVTPHPTDAPTT</sequence>
<dbReference type="PANTHER" id="PTHR43179:SF7">
    <property type="entry name" value="RHAMNOSYLTRANSFERASE WBBL"/>
    <property type="match status" value="1"/>
</dbReference>
<name>A0ABV8KTV3_9ACTN</name>
<dbReference type="EMBL" id="JBHSBN010000021">
    <property type="protein sequence ID" value="MFC4109091.1"/>
    <property type="molecule type" value="Genomic_DNA"/>
</dbReference>
<feature type="domain" description="Glycosyltransferase 2-like" evidence="1">
    <location>
        <begin position="12"/>
        <end position="135"/>
    </location>
</feature>
<dbReference type="CDD" id="cd04186">
    <property type="entry name" value="GT_2_like_c"/>
    <property type="match status" value="1"/>
</dbReference>
<protein>
    <submittedName>
        <fullName evidence="2">Glycosyltransferase family 2 protein</fullName>
        <ecNumber evidence="2">2.4.-.-</ecNumber>
    </submittedName>
</protein>
<dbReference type="RefSeq" id="WP_377550101.1">
    <property type="nucleotide sequence ID" value="NZ_JBHSBN010000021.1"/>
</dbReference>
<dbReference type="Gene3D" id="3.90.550.10">
    <property type="entry name" value="Spore Coat Polysaccharide Biosynthesis Protein SpsA, Chain A"/>
    <property type="match status" value="1"/>
</dbReference>
<evidence type="ECO:0000313" key="3">
    <source>
        <dbReference type="Proteomes" id="UP001595868"/>
    </source>
</evidence>
<keyword evidence="2" id="KW-0328">Glycosyltransferase</keyword>
<gene>
    <name evidence="2" type="ORF">ACFOX0_24570</name>
</gene>
<evidence type="ECO:0000259" key="1">
    <source>
        <dbReference type="Pfam" id="PF00535"/>
    </source>
</evidence>
<keyword evidence="3" id="KW-1185">Reference proteome</keyword>
<evidence type="ECO:0000313" key="2">
    <source>
        <dbReference type="EMBL" id="MFC4109091.1"/>
    </source>
</evidence>
<reference evidence="3" key="1">
    <citation type="journal article" date="2019" name="Int. J. Syst. Evol. Microbiol.">
        <title>The Global Catalogue of Microorganisms (GCM) 10K type strain sequencing project: providing services to taxonomists for standard genome sequencing and annotation.</title>
        <authorList>
            <consortium name="The Broad Institute Genomics Platform"/>
            <consortium name="The Broad Institute Genome Sequencing Center for Infectious Disease"/>
            <person name="Wu L."/>
            <person name="Ma J."/>
        </authorList>
    </citation>
    <scope>NUCLEOTIDE SEQUENCE [LARGE SCALE GENOMIC DNA]</scope>
    <source>
        <strain evidence="3">2902at01</strain>
    </source>
</reference>
<dbReference type="GO" id="GO:0016757">
    <property type="term" value="F:glycosyltransferase activity"/>
    <property type="evidence" value="ECO:0007669"/>
    <property type="project" value="UniProtKB-KW"/>
</dbReference>
<comment type="caution">
    <text evidence="2">The sequence shown here is derived from an EMBL/GenBank/DDBJ whole genome shotgun (WGS) entry which is preliminary data.</text>
</comment>
<proteinExistence type="predicted"/>
<dbReference type="Proteomes" id="UP001595868">
    <property type="component" value="Unassembled WGS sequence"/>
</dbReference>
<dbReference type="Pfam" id="PF00535">
    <property type="entry name" value="Glycos_transf_2"/>
    <property type="match status" value="1"/>
</dbReference>
<dbReference type="InterPro" id="IPR029044">
    <property type="entry name" value="Nucleotide-diphossugar_trans"/>
</dbReference>
<organism evidence="2 3">
    <name type="scientific">Micromonospora zhanjiangensis</name>
    <dbReference type="NCBI Taxonomy" id="1522057"/>
    <lineage>
        <taxon>Bacteria</taxon>
        <taxon>Bacillati</taxon>
        <taxon>Actinomycetota</taxon>
        <taxon>Actinomycetes</taxon>
        <taxon>Micromonosporales</taxon>
        <taxon>Micromonosporaceae</taxon>
        <taxon>Micromonospora</taxon>
    </lineage>
</organism>
<dbReference type="EC" id="2.4.-.-" evidence="2"/>
<keyword evidence="2" id="KW-0808">Transferase</keyword>
<dbReference type="PANTHER" id="PTHR43179">
    <property type="entry name" value="RHAMNOSYLTRANSFERASE WBBL"/>
    <property type="match status" value="1"/>
</dbReference>
<accession>A0ABV8KTV3</accession>
<dbReference type="InterPro" id="IPR001173">
    <property type="entry name" value="Glyco_trans_2-like"/>
</dbReference>
<dbReference type="SUPFAM" id="SSF53448">
    <property type="entry name" value="Nucleotide-diphospho-sugar transferases"/>
    <property type="match status" value="1"/>
</dbReference>